<sequence>MACAVLCFLPKTRGRSQTLGTFVTLFSGSYKSVIKPTLAAFAQTASAQPAGLVLIVSV</sequence>
<gene>
    <name evidence="1" type="ORF">FAES_1254</name>
</gene>
<dbReference type="Proteomes" id="UP000011058">
    <property type="component" value="Chromosome"/>
</dbReference>
<protein>
    <submittedName>
        <fullName evidence="1">Uncharacterized protein</fullName>
    </submittedName>
</protein>
<evidence type="ECO:0000313" key="2">
    <source>
        <dbReference type="Proteomes" id="UP000011058"/>
    </source>
</evidence>
<dbReference type="EMBL" id="HE796683">
    <property type="protein sequence ID" value="CCG99264.1"/>
    <property type="molecule type" value="Genomic_DNA"/>
</dbReference>
<accession>I0K561</accession>
<keyword evidence="2" id="KW-1185">Reference proteome</keyword>
<evidence type="ECO:0000313" key="1">
    <source>
        <dbReference type="EMBL" id="CCG99264.1"/>
    </source>
</evidence>
<dbReference type="STRING" id="1166018.FAES_1254"/>
<organism evidence="1 2">
    <name type="scientific">Fibrella aestuarina BUZ 2</name>
    <dbReference type="NCBI Taxonomy" id="1166018"/>
    <lineage>
        <taxon>Bacteria</taxon>
        <taxon>Pseudomonadati</taxon>
        <taxon>Bacteroidota</taxon>
        <taxon>Cytophagia</taxon>
        <taxon>Cytophagales</taxon>
        <taxon>Spirosomataceae</taxon>
        <taxon>Fibrella</taxon>
    </lineage>
</organism>
<name>I0K561_9BACT</name>
<dbReference type="KEGG" id="fae:FAES_1254"/>
<dbReference type="HOGENOM" id="CLU_2972772_0_0_10"/>
<proteinExistence type="predicted"/>
<reference evidence="1 2" key="1">
    <citation type="journal article" date="2012" name="J. Bacteriol.">
        <title>Genome Sequence of Fibrella aestuarina BUZ 2T, a Filamentous Marine Bacterium.</title>
        <authorList>
            <person name="Filippini M."/>
            <person name="Qi W."/>
            <person name="Blom J."/>
            <person name="Goesmann A."/>
            <person name="Smits T.H."/>
            <person name="Bagheri H.C."/>
        </authorList>
    </citation>
    <scope>NUCLEOTIDE SEQUENCE [LARGE SCALE GENOMIC DNA]</scope>
    <source>
        <strain evidence="2">BUZ 2T</strain>
    </source>
</reference>
<dbReference type="AlphaFoldDB" id="I0K561"/>